<evidence type="ECO:0000313" key="2">
    <source>
        <dbReference type="Proteomes" id="UP001062443"/>
    </source>
</evidence>
<dbReference type="EMBL" id="BAQB01000080">
    <property type="protein sequence ID" value="GBR48955.1"/>
    <property type="molecule type" value="Genomic_DNA"/>
</dbReference>
<name>A0ABQ0QL73_9PROT</name>
<dbReference type="Proteomes" id="UP001062443">
    <property type="component" value="Unassembled WGS sequence"/>
</dbReference>
<gene>
    <name evidence="1" type="ORF">AA106556_1908</name>
</gene>
<sequence>MPSCYGNLPHIAVVHNRTRVVNYFDIRKVVAEVMMRSPKVGALISDLGAVIRGENAGDRCNAKFPL</sequence>
<evidence type="ECO:0000313" key="1">
    <source>
        <dbReference type="EMBL" id="GBR48955.1"/>
    </source>
</evidence>
<reference evidence="1" key="1">
    <citation type="submission" date="2013-04" db="EMBL/GenBank/DDBJ databases">
        <title>The genome sequencing project of 58 acetic acid bacteria.</title>
        <authorList>
            <person name="Okamoto-Kainuma A."/>
            <person name="Ishikawa M."/>
            <person name="Umino S."/>
            <person name="Koizumi Y."/>
            <person name="Shiwa Y."/>
            <person name="Yoshikawa H."/>
            <person name="Matsutani M."/>
            <person name="Matsushita K."/>
        </authorList>
    </citation>
    <scope>NUCLEOTIDE SEQUENCE</scope>
    <source>
        <strain evidence="1">NBRC 106556</strain>
    </source>
</reference>
<proteinExistence type="predicted"/>
<organism evidence="1 2">
    <name type="scientific">Neokomagataea tanensis NBRC 106556</name>
    <dbReference type="NCBI Taxonomy" id="1223519"/>
    <lineage>
        <taxon>Bacteria</taxon>
        <taxon>Pseudomonadati</taxon>
        <taxon>Pseudomonadota</taxon>
        <taxon>Alphaproteobacteria</taxon>
        <taxon>Acetobacterales</taxon>
        <taxon>Acetobacteraceae</taxon>
        <taxon>Neokomagataea</taxon>
    </lineage>
</organism>
<keyword evidence="2" id="KW-1185">Reference proteome</keyword>
<protein>
    <submittedName>
        <fullName evidence="1">Uncharacterized protein</fullName>
    </submittedName>
</protein>
<comment type="caution">
    <text evidence="1">The sequence shown here is derived from an EMBL/GenBank/DDBJ whole genome shotgun (WGS) entry which is preliminary data.</text>
</comment>
<accession>A0ABQ0QL73</accession>